<name>A0A1H6EMW5_9ACTN</name>
<dbReference type="AlphaFoldDB" id="A0A1H6EMW5"/>
<reference evidence="2 3" key="1">
    <citation type="submission" date="2016-10" db="EMBL/GenBank/DDBJ databases">
        <authorList>
            <person name="de Groot N.N."/>
        </authorList>
    </citation>
    <scope>NUCLEOTIDE SEQUENCE [LARGE SCALE GENOMIC DNA]</scope>
    <source>
        <strain evidence="2 3">CGMCC 4.7037</strain>
    </source>
</reference>
<proteinExistence type="predicted"/>
<evidence type="ECO:0000313" key="3">
    <source>
        <dbReference type="Proteomes" id="UP000236732"/>
    </source>
</evidence>
<organism evidence="2 3">
    <name type="scientific">Nonomuraea solani</name>
    <dbReference type="NCBI Taxonomy" id="1144553"/>
    <lineage>
        <taxon>Bacteria</taxon>
        <taxon>Bacillati</taxon>
        <taxon>Actinomycetota</taxon>
        <taxon>Actinomycetes</taxon>
        <taxon>Streptosporangiales</taxon>
        <taxon>Streptosporangiaceae</taxon>
        <taxon>Nonomuraea</taxon>
    </lineage>
</organism>
<evidence type="ECO:0000256" key="1">
    <source>
        <dbReference type="SAM" id="MobiDB-lite"/>
    </source>
</evidence>
<feature type="region of interest" description="Disordered" evidence="1">
    <location>
        <begin position="1"/>
        <end position="25"/>
    </location>
</feature>
<accession>A0A1H6EMW5</accession>
<dbReference type="EMBL" id="FNVT01000011">
    <property type="protein sequence ID" value="SEG98255.1"/>
    <property type="molecule type" value="Genomic_DNA"/>
</dbReference>
<keyword evidence="3" id="KW-1185">Reference proteome</keyword>
<protein>
    <submittedName>
        <fullName evidence="2">Uncharacterized protein</fullName>
    </submittedName>
</protein>
<feature type="compositionally biased region" description="Basic and acidic residues" evidence="1">
    <location>
        <begin position="1"/>
        <end position="15"/>
    </location>
</feature>
<evidence type="ECO:0000313" key="2">
    <source>
        <dbReference type="EMBL" id="SEG98255.1"/>
    </source>
</evidence>
<sequence length="100" mass="11252">MSDAARETTSDRADPSRAALYAAHDEPGPKVKKAITLPEQLAAEIDARVGRGEFSAFMAKAAQHWLALIKTGEIVDEYERRHGPISEERLERARRRWHDA</sequence>
<gene>
    <name evidence="2" type="ORF">SAMN05444920_111256</name>
</gene>
<dbReference type="Proteomes" id="UP000236732">
    <property type="component" value="Unassembled WGS sequence"/>
</dbReference>
<dbReference type="RefSeq" id="WP_200824431.1">
    <property type="nucleotide sequence ID" value="NZ_FNVT01000011.1"/>
</dbReference>